<organism evidence="6 7">
    <name type="scientific">Vanessa tameamea</name>
    <name type="common">Kamehameha butterfly</name>
    <dbReference type="NCBI Taxonomy" id="334116"/>
    <lineage>
        <taxon>Eukaryota</taxon>
        <taxon>Metazoa</taxon>
        <taxon>Ecdysozoa</taxon>
        <taxon>Arthropoda</taxon>
        <taxon>Hexapoda</taxon>
        <taxon>Insecta</taxon>
        <taxon>Pterygota</taxon>
        <taxon>Neoptera</taxon>
        <taxon>Endopterygota</taxon>
        <taxon>Lepidoptera</taxon>
        <taxon>Glossata</taxon>
        <taxon>Ditrysia</taxon>
        <taxon>Papilionoidea</taxon>
        <taxon>Nymphalidae</taxon>
        <taxon>Nymphalinae</taxon>
        <taxon>Vanessa</taxon>
    </lineage>
</organism>
<dbReference type="Gene3D" id="3.40.50.1820">
    <property type="entry name" value="alpha/beta hydrolase"/>
    <property type="match status" value="1"/>
</dbReference>
<evidence type="ECO:0000256" key="1">
    <source>
        <dbReference type="ARBA" id="ARBA00011079"/>
    </source>
</evidence>
<evidence type="ECO:0000256" key="3">
    <source>
        <dbReference type="ARBA" id="ARBA00022729"/>
    </source>
</evidence>
<gene>
    <name evidence="7" type="primary">LOC113398231</name>
</gene>
<keyword evidence="3" id="KW-0732">Signal</keyword>
<dbReference type="GeneID" id="113398231"/>
<dbReference type="InterPro" id="IPR029058">
    <property type="entry name" value="AB_hydrolase_fold"/>
</dbReference>
<dbReference type="AlphaFoldDB" id="A0A8B8I6D1"/>
<dbReference type="GO" id="GO:0008239">
    <property type="term" value="F:dipeptidyl-peptidase activity"/>
    <property type="evidence" value="ECO:0007669"/>
    <property type="project" value="TreeGrafter"/>
</dbReference>
<dbReference type="GO" id="GO:0004185">
    <property type="term" value="F:serine-type carboxypeptidase activity"/>
    <property type="evidence" value="ECO:0007669"/>
    <property type="project" value="UniProtKB-EC"/>
</dbReference>
<accession>A0A8B8I6D1</accession>
<sequence>MTLELITVHVTSQSPRYRLLVIIVSNSVRTARRIMSAKLIFIFLVSVLGLASCEYKYQTKWFTVPLDHFGFQRNETFKIRYLENSEYWDDGHGPIFFYTGNEGQIEAFAQHTGFMWEIASDYKAKLVFAEHRYYGQSLPFGNKSLENENIGYLTAAQALADYADLINYLQGDKVEPRYPVIVFGGSYGGMLAAYFRIKYPHLVNGAIAASAPIHMYPGMVPCEVFDRIVTSSFKIANQNCVTNIKNSWSTLRNFVKVQNNSEWLRNEWHLCNPIKNSSDVQALVDYLQSMYETLAMVNYPFESDFLLPLPAQPVRVMCQYLNETLKEKKLLEGIGEVLKTFANYTGKTSCVDYRDGDNYGNLQASGWDYQACTEMVMPMCTTGTYDMFEPKPWDFTKYAEDCYKKYNVYPRPQGARVEYGGAKLQAASNIVFSNGLLDPWAGGGILNSISSSVTAVVIIDAAHHLDLMPSSPYDPASVKMARNIHRQNIDKWIRQFREEQSAKQ</sequence>
<name>A0A8B8I6D1_VANTA</name>
<protein>
    <submittedName>
        <fullName evidence="7">Lysosomal Pro-X carboxypeptidase</fullName>
    </submittedName>
</protein>
<dbReference type="InterPro" id="IPR008758">
    <property type="entry name" value="Peptidase_S28"/>
</dbReference>
<dbReference type="OrthoDB" id="2130629at2759"/>
<comment type="similarity">
    <text evidence="1">Belongs to the peptidase S28 family.</text>
</comment>
<keyword evidence="4" id="KW-0378">Hydrolase</keyword>
<dbReference type="RefSeq" id="XP_026492648.2">
    <property type="nucleotide sequence ID" value="XM_026636863.2"/>
</dbReference>
<keyword evidence="5" id="KW-0325">Glycoprotein</keyword>
<keyword evidence="7" id="KW-0121">Carboxypeptidase</keyword>
<evidence type="ECO:0000313" key="6">
    <source>
        <dbReference type="Proteomes" id="UP001652626"/>
    </source>
</evidence>
<evidence type="ECO:0000313" key="7">
    <source>
        <dbReference type="RefSeq" id="XP_026492648.2"/>
    </source>
</evidence>
<evidence type="ECO:0000256" key="2">
    <source>
        <dbReference type="ARBA" id="ARBA00022670"/>
    </source>
</evidence>
<keyword evidence="2" id="KW-0645">Protease</keyword>
<reference evidence="7" key="2">
    <citation type="submission" date="2025-08" db="UniProtKB">
        <authorList>
            <consortium name="RefSeq"/>
        </authorList>
    </citation>
    <scope>IDENTIFICATION</scope>
    <source>
        <tissue evidence="7">Whole body</tissue>
    </source>
</reference>
<dbReference type="Pfam" id="PF05577">
    <property type="entry name" value="Peptidase_S28"/>
    <property type="match status" value="1"/>
</dbReference>
<dbReference type="OMA" id="QTCNQMV"/>
<evidence type="ECO:0000256" key="5">
    <source>
        <dbReference type="ARBA" id="ARBA00023180"/>
    </source>
</evidence>
<dbReference type="PANTHER" id="PTHR11010:SF38">
    <property type="entry name" value="LYSOSOMAL PRO-X CARBOXYPEPTIDASE"/>
    <property type="match status" value="1"/>
</dbReference>
<dbReference type="GO" id="GO:0005764">
    <property type="term" value="C:lysosome"/>
    <property type="evidence" value="ECO:0007669"/>
    <property type="project" value="UniProtKB-SubCell"/>
</dbReference>
<dbReference type="PANTHER" id="PTHR11010">
    <property type="entry name" value="PROTEASE S28 PRO-X CARBOXYPEPTIDASE-RELATED"/>
    <property type="match status" value="1"/>
</dbReference>
<dbReference type="Proteomes" id="UP001652626">
    <property type="component" value="Chromosome 2"/>
</dbReference>
<keyword evidence="6" id="KW-1185">Reference proteome</keyword>
<dbReference type="Gene3D" id="1.20.120.980">
    <property type="entry name" value="Serine carboxypeptidase S28, SKS domain"/>
    <property type="match status" value="1"/>
</dbReference>
<dbReference type="SUPFAM" id="SSF53474">
    <property type="entry name" value="alpha/beta-Hydrolases"/>
    <property type="match status" value="1"/>
</dbReference>
<dbReference type="InterPro" id="IPR042269">
    <property type="entry name" value="Ser_carbopepase_S28_SKS"/>
</dbReference>
<evidence type="ECO:0000256" key="4">
    <source>
        <dbReference type="ARBA" id="ARBA00022801"/>
    </source>
</evidence>
<proteinExistence type="inferred from homology"/>
<reference evidence="6" key="1">
    <citation type="submission" date="2025-05" db="UniProtKB">
        <authorList>
            <consortium name="RefSeq"/>
        </authorList>
    </citation>
    <scope>NUCLEOTIDE SEQUENCE [LARGE SCALE GENOMIC DNA]</scope>
</reference>
<dbReference type="GO" id="GO:0006508">
    <property type="term" value="P:proteolysis"/>
    <property type="evidence" value="ECO:0007669"/>
    <property type="project" value="UniProtKB-KW"/>
</dbReference>